<evidence type="ECO:0000313" key="1">
    <source>
        <dbReference type="EMBL" id="MFC3201672.1"/>
    </source>
</evidence>
<dbReference type="Proteomes" id="UP001595477">
    <property type="component" value="Unassembled WGS sequence"/>
</dbReference>
<sequence>MKDNVSIIRKYVRQSRTPFTGDDSTILLLANMKDDGEEINLGFERYIYLHRDEVGRWLGISLSSSIIDELSDDEGKYRSGIQALSVLLKYHNEIGEFIQYFSDEIESIFGIDAQTWLIACKARWRKLLK</sequence>
<dbReference type="EMBL" id="JBHRSX010000016">
    <property type="protein sequence ID" value="MFC3201672.1"/>
    <property type="molecule type" value="Genomic_DNA"/>
</dbReference>
<evidence type="ECO:0000313" key="2">
    <source>
        <dbReference type="Proteomes" id="UP001595477"/>
    </source>
</evidence>
<dbReference type="RefSeq" id="WP_123323495.1">
    <property type="nucleotide sequence ID" value="NZ_JBHRSX010000016.1"/>
</dbReference>
<name>A0ABV7K2B0_9ALTE</name>
<proteinExistence type="predicted"/>
<accession>A0ABV7K2B0</accession>
<keyword evidence="2" id="KW-1185">Reference proteome</keyword>
<protein>
    <submittedName>
        <fullName evidence="1">Uncharacterized protein</fullName>
    </submittedName>
</protein>
<organism evidence="1 2">
    <name type="scientific">Alteromonas oceani</name>
    <dbReference type="NCBI Taxonomy" id="2071609"/>
    <lineage>
        <taxon>Bacteria</taxon>
        <taxon>Pseudomonadati</taxon>
        <taxon>Pseudomonadota</taxon>
        <taxon>Gammaproteobacteria</taxon>
        <taxon>Alteromonadales</taxon>
        <taxon>Alteromonadaceae</taxon>
        <taxon>Alteromonas/Salinimonas group</taxon>
        <taxon>Alteromonas</taxon>
    </lineage>
</organism>
<gene>
    <name evidence="1" type="ORF">ACFOEW_07575</name>
</gene>
<comment type="caution">
    <text evidence="1">The sequence shown here is derived from an EMBL/GenBank/DDBJ whole genome shotgun (WGS) entry which is preliminary data.</text>
</comment>
<reference evidence="2" key="1">
    <citation type="journal article" date="2019" name="Int. J. Syst. Evol. Microbiol.">
        <title>The Global Catalogue of Microorganisms (GCM) 10K type strain sequencing project: providing services to taxonomists for standard genome sequencing and annotation.</title>
        <authorList>
            <consortium name="The Broad Institute Genomics Platform"/>
            <consortium name="The Broad Institute Genome Sequencing Center for Infectious Disease"/>
            <person name="Wu L."/>
            <person name="Ma J."/>
        </authorList>
    </citation>
    <scope>NUCLEOTIDE SEQUENCE [LARGE SCALE GENOMIC DNA]</scope>
    <source>
        <strain evidence="2">KCTC 52449</strain>
    </source>
</reference>